<organism evidence="3 4">
    <name type="scientific">Erwinia tracheiphila</name>
    <dbReference type="NCBI Taxonomy" id="65700"/>
    <lineage>
        <taxon>Bacteria</taxon>
        <taxon>Pseudomonadati</taxon>
        <taxon>Pseudomonadota</taxon>
        <taxon>Gammaproteobacteria</taxon>
        <taxon>Enterobacterales</taxon>
        <taxon>Erwiniaceae</taxon>
        <taxon>Erwinia</taxon>
    </lineage>
</organism>
<evidence type="ECO:0000256" key="2">
    <source>
        <dbReference type="SAM" id="SignalP"/>
    </source>
</evidence>
<dbReference type="Proteomes" id="UP000264980">
    <property type="component" value="Chromosome"/>
</dbReference>
<feature type="coiled-coil region" evidence="1">
    <location>
        <begin position="22"/>
        <end position="49"/>
    </location>
</feature>
<keyword evidence="1" id="KW-0175">Coiled coil</keyword>
<gene>
    <name evidence="3" type="ORF">AV903_17955</name>
</gene>
<dbReference type="NCBIfam" id="TIGR01690">
    <property type="entry name" value="ICE_RAQPRD"/>
    <property type="match status" value="1"/>
</dbReference>
<feature type="signal peptide" evidence="2">
    <location>
        <begin position="1"/>
        <end position="23"/>
    </location>
</feature>
<evidence type="ECO:0000256" key="1">
    <source>
        <dbReference type="SAM" id="Coils"/>
    </source>
</evidence>
<evidence type="ECO:0000313" key="4">
    <source>
        <dbReference type="Proteomes" id="UP000264980"/>
    </source>
</evidence>
<dbReference type="AlphaFoldDB" id="A0A345CVN4"/>
<keyword evidence="2" id="KW-0732">Signal</keyword>
<feature type="chain" id="PRO_5016675832" evidence="2">
    <location>
        <begin position="24"/>
        <end position="117"/>
    </location>
</feature>
<accession>A0A345CVN4</accession>
<reference evidence="3 4" key="1">
    <citation type="submission" date="2016-01" db="EMBL/GenBank/DDBJ databases">
        <authorList>
            <person name="Oliw E.H."/>
        </authorList>
    </citation>
    <scope>NUCLEOTIDE SEQUENCE [LARGE SCALE GENOMIC DNA]</scope>
    <source>
        <strain evidence="3 4">MDcuke</strain>
    </source>
</reference>
<proteinExistence type="predicted"/>
<evidence type="ECO:0000313" key="3">
    <source>
        <dbReference type="EMBL" id="AXF77501.1"/>
    </source>
</evidence>
<sequence>MHITPLRAVCLAGCLFSSLPLYAGEKDELALLMKQLDQLQSSLERARVVSVQNGHDGRFYFDYLRATKDISTMRRGIAFYLEPSRAQPSAFKAATGNVEPTVLNLLFIGSLLALLIL</sequence>
<protein>
    <submittedName>
        <fullName evidence="3">Conjugal transfer protein</fullName>
    </submittedName>
</protein>
<dbReference type="Pfam" id="PF09686">
    <property type="entry name" value="Plasmid_RAQPRD"/>
    <property type="match status" value="1"/>
</dbReference>
<dbReference type="InterPro" id="IPR019110">
    <property type="entry name" value="Uncharacterised_RAQPRD"/>
</dbReference>
<name>A0A345CVN4_9GAMM</name>
<dbReference type="RefSeq" id="WP_016192655.1">
    <property type="nucleotide sequence ID" value="NZ_CP013970.1"/>
</dbReference>
<dbReference type="EMBL" id="CP013970">
    <property type="protein sequence ID" value="AXF77501.1"/>
    <property type="molecule type" value="Genomic_DNA"/>
</dbReference>